<accession>X1M4Q9</accession>
<proteinExistence type="predicted"/>
<gene>
    <name evidence="1" type="ORF">S06H3_33978</name>
</gene>
<sequence length="180" mass="22071">RIWDITNLPNYTEVFNDSIHRWNGCISYIDTILFETYDDYGENEFKFWNIKNPDQPQMITQGDFSYDFFRTDITDQFIIGFSYELIYRFTYDFSDSLVLDEIDYIDYYQEEPKVSDSLIYLTTYDQLCVIAIDDFDEKWIIDVIRDNYYYYSFLSCEIYDNKIYVIVRDKGIYIYERREP</sequence>
<dbReference type="EMBL" id="BARV01020349">
    <property type="protein sequence ID" value="GAI26328.1"/>
    <property type="molecule type" value="Genomic_DNA"/>
</dbReference>
<comment type="caution">
    <text evidence="1">The sequence shown here is derived from an EMBL/GenBank/DDBJ whole genome shotgun (WGS) entry which is preliminary data.</text>
</comment>
<protein>
    <submittedName>
        <fullName evidence="1">Uncharacterized protein</fullName>
    </submittedName>
</protein>
<evidence type="ECO:0000313" key="1">
    <source>
        <dbReference type="EMBL" id="GAI26328.1"/>
    </source>
</evidence>
<dbReference type="AlphaFoldDB" id="X1M4Q9"/>
<name>X1M4Q9_9ZZZZ</name>
<feature type="non-terminal residue" evidence="1">
    <location>
        <position position="1"/>
    </location>
</feature>
<reference evidence="1" key="1">
    <citation type="journal article" date="2014" name="Front. Microbiol.">
        <title>High frequency of phylogenetically diverse reductive dehalogenase-homologous genes in deep subseafloor sedimentary metagenomes.</title>
        <authorList>
            <person name="Kawai M."/>
            <person name="Futagami T."/>
            <person name="Toyoda A."/>
            <person name="Takaki Y."/>
            <person name="Nishi S."/>
            <person name="Hori S."/>
            <person name="Arai W."/>
            <person name="Tsubouchi T."/>
            <person name="Morono Y."/>
            <person name="Uchiyama I."/>
            <person name="Ito T."/>
            <person name="Fujiyama A."/>
            <person name="Inagaki F."/>
            <person name="Takami H."/>
        </authorList>
    </citation>
    <scope>NUCLEOTIDE SEQUENCE</scope>
    <source>
        <strain evidence="1">Expedition CK06-06</strain>
    </source>
</reference>
<organism evidence="1">
    <name type="scientific">marine sediment metagenome</name>
    <dbReference type="NCBI Taxonomy" id="412755"/>
    <lineage>
        <taxon>unclassified sequences</taxon>
        <taxon>metagenomes</taxon>
        <taxon>ecological metagenomes</taxon>
    </lineage>
</organism>